<dbReference type="PRINTS" id="PR01345">
    <property type="entry name" value="CERVTRCPTASE"/>
</dbReference>
<evidence type="ECO:0000313" key="3">
    <source>
        <dbReference type="Proteomes" id="UP000024635"/>
    </source>
</evidence>
<sequence>MKKNKGKTNVSDAQFTRDSKLDVEVVPDMGGGDLEAHLSTLMSFFEKTNNIPRDVVDAFSAIQRIVKASMKSNEDSRHERSIVIHGIPELPEASLPSQRQLDTERKVTEILDVIGVEARPCAVVRLGNLTSGKTRLVKVIFPCRSQYFMALSKARILRDNPKFRHIFLRTSLTPSERKRQFDLRAEARQKNQIAGFKEYVVYRGELNCEITHDLPYYAFRKDRNSKRGGGVCVFIKHGLTCDETVINYKGSADVLCFSISEPSLSSEYRAVLVYRPPCCTKHDDDKILELLYDLCGNNPNILLLGDFNLDIDWVSCTSACQKAKRYLDSFTNLLLTQHVKFPTRMNSTLDLIFTTKPVISSIERLPPLANADHFIISFHLCSENRHQQDRETFLDFAHCNYEGLSEALEQIDWWKLLGKSTSVNELYNIFSSTMHTIFPNFVPTSVKGGKMIKYPEHIENLMQQRLRLFSNLPCPLENPKYLKVTSKLRKHLNKFLSVREKKLSAKPSLLFSHVRRLMGEYQCTHSLTNTDGSKCYNDLEKAEALAAHFAKVFRKPNVMPEPLQPSSSESTLYLYPWDVQKLLATLKPSTFLPADGLPQIIFQRCAKALALPTSIIINMTLLHGQLPDVWKQGIVTAIPKKPTATNVNEFRPICINPVLCKVTEKVIRTRLENTCKMHSLIPREQYGFIHGSSTTVQLLSCDFLWKKALAERKRTDVIYFDLSKAFDRLNIAKLIEKLEKLGIQYNILTWLSSYLTGRVFSVRFNNVRSKAYTIHSGVPQGGALSPLLFNLYTCDLPILLNADMRVKSAIYADDIKIFSSFSENDAYEVAMALQSSINKLLEWAKENDIDVNLTKTFCLSIGKRFAPIPVDYTHGDTIIPNAETVRDLGIILDEKLDPHVHIKNMTSLALQKLFLIFRNLKFVSAKTFIQLYKSYILPHLEYASQVWNPSRKKDILAIEKVQKTFTRILFYKIFPNSNYPSALPSYQSRLKRLHLKSLYHRHVVADLVLAFRILRLETKLRPSEFWVWKPCSGRKSRFSFHYSLSSFSRKMKRCPYEKSFFVRTASWFEKLPPKIMSSVSGSSFKSKLRNNDVLALLDLDDIS</sequence>
<reference evidence="3" key="1">
    <citation type="journal article" date="2015" name="Nat. Genet.">
        <title>The genome and transcriptome of the zoonotic hookworm Ancylostoma ceylanicum identify infection-specific gene families.</title>
        <authorList>
            <person name="Schwarz E.M."/>
            <person name="Hu Y."/>
            <person name="Antoshechkin I."/>
            <person name="Miller M.M."/>
            <person name="Sternberg P.W."/>
            <person name="Aroian R.V."/>
        </authorList>
    </citation>
    <scope>NUCLEOTIDE SEQUENCE</scope>
    <source>
        <strain evidence="3">HY135</strain>
    </source>
</reference>
<dbReference type="PANTHER" id="PTHR47510:SF3">
    <property type="entry name" value="ENDO_EXONUCLEASE_PHOSPHATASE DOMAIN-CONTAINING PROTEIN"/>
    <property type="match status" value="1"/>
</dbReference>
<gene>
    <name evidence="2" type="primary">Acey_s0019.g3929</name>
    <name evidence="2" type="ORF">Y032_0019g3929</name>
</gene>
<dbReference type="PANTHER" id="PTHR47510">
    <property type="entry name" value="REVERSE TRANSCRIPTASE DOMAIN-CONTAINING PROTEIN"/>
    <property type="match status" value="1"/>
</dbReference>
<evidence type="ECO:0000259" key="1">
    <source>
        <dbReference type="PROSITE" id="PS50878"/>
    </source>
</evidence>
<dbReference type="InterPro" id="IPR005135">
    <property type="entry name" value="Endo/exonuclease/phosphatase"/>
</dbReference>
<dbReference type="EMBL" id="JARK01001355">
    <property type="protein sequence ID" value="EYC21618.1"/>
    <property type="molecule type" value="Genomic_DNA"/>
</dbReference>
<proteinExistence type="predicted"/>
<dbReference type="Gene3D" id="3.60.10.10">
    <property type="entry name" value="Endonuclease/exonuclease/phosphatase"/>
    <property type="match status" value="1"/>
</dbReference>
<organism evidence="2 3">
    <name type="scientific">Ancylostoma ceylanicum</name>
    <dbReference type="NCBI Taxonomy" id="53326"/>
    <lineage>
        <taxon>Eukaryota</taxon>
        <taxon>Metazoa</taxon>
        <taxon>Ecdysozoa</taxon>
        <taxon>Nematoda</taxon>
        <taxon>Chromadorea</taxon>
        <taxon>Rhabditida</taxon>
        <taxon>Rhabditina</taxon>
        <taxon>Rhabditomorpha</taxon>
        <taxon>Strongyloidea</taxon>
        <taxon>Ancylostomatidae</taxon>
        <taxon>Ancylostomatinae</taxon>
        <taxon>Ancylostoma</taxon>
    </lineage>
</organism>
<dbReference type="OrthoDB" id="411871at2759"/>
<feature type="domain" description="Reverse transcriptase" evidence="1">
    <location>
        <begin position="619"/>
        <end position="892"/>
    </location>
</feature>
<dbReference type="CDD" id="cd01650">
    <property type="entry name" value="RT_nLTR_like"/>
    <property type="match status" value="1"/>
</dbReference>
<dbReference type="SUPFAM" id="SSF56672">
    <property type="entry name" value="DNA/RNA polymerases"/>
    <property type="match status" value="1"/>
</dbReference>
<evidence type="ECO:0000313" key="2">
    <source>
        <dbReference type="EMBL" id="EYC21618.1"/>
    </source>
</evidence>
<comment type="caution">
    <text evidence="2">The sequence shown here is derived from an EMBL/GenBank/DDBJ whole genome shotgun (WGS) entry which is preliminary data.</text>
</comment>
<name>A0A016V4H2_9BILA</name>
<keyword evidence="3" id="KW-1185">Reference proteome</keyword>
<dbReference type="PROSITE" id="PS50878">
    <property type="entry name" value="RT_POL"/>
    <property type="match status" value="1"/>
</dbReference>
<dbReference type="STRING" id="53326.A0A016V4H2"/>
<dbReference type="SUPFAM" id="SSF56219">
    <property type="entry name" value="DNase I-like"/>
    <property type="match status" value="1"/>
</dbReference>
<dbReference type="InterPro" id="IPR000477">
    <property type="entry name" value="RT_dom"/>
</dbReference>
<dbReference type="Pfam" id="PF14529">
    <property type="entry name" value="Exo_endo_phos_2"/>
    <property type="match status" value="1"/>
</dbReference>
<dbReference type="Proteomes" id="UP000024635">
    <property type="component" value="Unassembled WGS sequence"/>
</dbReference>
<dbReference type="GO" id="GO:0003824">
    <property type="term" value="F:catalytic activity"/>
    <property type="evidence" value="ECO:0007669"/>
    <property type="project" value="InterPro"/>
</dbReference>
<dbReference type="AlphaFoldDB" id="A0A016V4H2"/>
<protein>
    <recommendedName>
        <fullName evidence="1">Reverse transcriptase domain-containing protein</fullName>
    </recommendedName>
</protein>
<dbReference type="Pfam" id="PF00078">
    <property type="entry name" value="RVT_1"/>
    <property type="match status" value="1"/>
</dbReference>
<dbReference type="InterPro" id="IPR043502">
    <property type="entry name" value="DNA/RNA_pol_sf"/>
</dbReference>
<dbReference type="InterPro" id="IPR036691">
    <property type="entry name" value="Endo/exonu/phosph_ase_sf"/>
</dbReference>
<accession>A0A016V4H2</accession>